<dbReference type="NCBIfam" id="TIGR00835">
    <property type="entry name" value="agcS"/>
    <property type="match status" value="1"/>
</dbReference>
<organism evidence="9 10">
    <name type="scientific">Dialister micraerophilus UPII 345-E</name>
    <dbReference type="NCBI Taxonomy" id="910314"/>
    <lineage>
        <taxon>Bacteria</taxon>
        <taxon>Bacillati</taxon>
        <taxon>Bacillota</taxon>
        <taxon>Negativicutes</taxon>
        <taxon>Veillonellales</taxon>
        <taxon>Veillonellaceae</taxon>
        <taxon>Dialister</taxon>
    </lineage>
</organism>
<dbReference type="InterPro" id="IPR001463">
    <property type="entry name" value="Na/Ala_symport"/>
</dbReference>
<sequence length="510" mass="55558">MDAIFNVIDIIVAIIGPLSDFLWEFPTNFDWYSSIPVLGEFSFSTILLVGSGIYFTFRLRAVQVSMFKRGIHVMTKGYKEKYGISPLAAFLLSSGIRVGPGNILGVTGAIAAGGPGALFWMWVSAFFGMATAYTESTLSQIFKERRGSEYVGGLPYYAKVLCNDKIWVGVIAASAYIVYSVCGIPVDSFNTVTGIAAVGRIVTGVDFPVQSDFYYYVSAFVIALVAFMAFGGVKRVTQASEFMVPIMSCVYFATVIALILYNVNSVSYFFNAVFSGAFTPDAMFGGAFGSMLVQGVKRGLMSNEAGQGTITMAAGAAGGNHPCEQGLIGAIGVFFDTHIICTLTGFIIIMAHRWTADPTWQTAETYTKFLSSVSSLTPGTIESIVLLLLSICFALFAYTSVIGMVAFSEVSAKRISNHKWFIQAVRLLCVFVSAFGIMSSIAGYDLSRMWAFEDLGNITIVYVNILMLYLGFKYVIKATEHYGNKNPKGNEIFNSEQVLGIETDCWKNKE</sequence>
<protein>
    <submittedName>
        <fullName evidence="9">Amino acid carrier protein</fullName>
    </submittedName>
</protein>
<comment type="subcellular location">
    <subcellularLocation>
        <location evidence="1 8">Cell membrane</location>
        <topology evidence="1 8">Multi-pass membrane protein</topology>
    </subcellularLocation>
</comment>
<evidence type="ECO:0000313" key="10">
    <source>
        <dbReference type="Proteomes" id="UP000004594"/>
    </source>
</evidence>
<evidence type="ECO:0000256" key="8">
    <source>
        <dbReference type="RuleBase" id="RU363064"/>
    </source>
</evidence>
<feature type="transmembrane region" description="Helical" evidence="8">
    <location>
        <begin position="41"/>
        <end position="61"/>
    </location>
</feature>
<feature type="transmembrane region" description="Helical" evidence="8">
    <location>
        <begin position="455"/>
        <end position="476"/>
    </location>
</feature>
<evidence type="ECO:0000313" key="9">
    <source>
        <dbReference type="EMBL" id="EFR42635.1"/>
    </source>
</evidence>
<reference evidence="9 10" key="1">
    <citation type="submission" date="2010-11" db="EMBL/GenBank/DDBJ databases">
        <authorList>
            <person name="Durkin A.S."/>
            <person name="Madupu R."/>
            <person name="Torralba M."/>
            <person name="Gillis M."/>
            <person name="Methe B."/>
            <person name="Sutton G."/>
            <person name="Nelson K.E."/>
        </authorList>
    </citation>
    <scope>NUCLEOTIDE SEQUENCE [LARGE SCALE GENOMIC DNA]</scope>
    <source>
        <strain evidence="9 10">UPII 345-E</strain>
    </source>
</reference>
<comment type="similarity">
    <text evidence="2 8">Belongs to the alanine or glycine:cation symporter (AGCS) (TC 2.A.25) family.</text>
</comment>
<gene>
    <name evidence="9" type="primary">agcS</name>
    <name evidence="9" type="ORF">HMPREF9220_0446</name>
</gene>
<comment type="caution">
    <text evidence="9">The sequence shown here is derived from an EMBL/GenBank/DDBJ whole genome shotgun (WGS) entry which is preliminary data.</text>
</comment>
<keyword evidence="7 8" id="KW-0472">Membrane</keyword>
<name>E4L9L9_9FIRM</name>
<dbReference type="GO" id="GO:0005886">
    <property type="term" value="C:plasma membrane"/>
    <property type="evidence" value="ECO:0007669"/>
    <property type="project" value="UniProtKB-SubCell"/>
</dbReference>
<feature type="transmembrane region" description="Helical" evidence="8">
    <location>
        <begin position="327"/>
        <end position="351"/>
    </location>
</feature>
<keyword evidence="8" id="KW-0769">Symport</keyword>
<feature type="transmembrane region" description="Helical" evidence="8">
    <location>
        <begin position="166"/>
        <end position="186"/>
    </location>
</feature>
<evidence type="ECO:0000256" key="1">
    <source>
        <dbReference type="ARBA" id="ARBA00004651"/>
    </source>
</evidence>
<evidence type="ECO:0000256" key="2">
    <source>
        <dbReference type="ARBA" id="ARBA00009261"/>
    </source>
</evidence>
<feature type="transmembrane region" description="Helical" evidence="8">
    <location>
        <begin position="420"/>
        <end position="443"/>
    </location>
</feature>
<dbReference type="OrthoDB" id="9804874at2"/>
<dbReference type="AlphaFoldDB" id="E4L9L9"/>
<dbReference type="PROSITE" id="PS00873">
    <property type="entry name" value="NA_ALANINE_SYMP"/>
    <property type="match status" value="1"/>
</dbReference>
<proteinExistence type="inferred from homology"/>
<dbReference type="PRINTS" id="PR00175">
    <property type="entry name" value="NAALASMPORT"/>
</dbReference>
<dbReference type="Proteomes" id="UP000004594">
    <property type="component" value="Unassembled WGS sequence"/>
</dbReference>
<keyword evidence="5 8" id="KW-0812">Transmembrane</keyword>
<accession>E4L9L9</accession>
<evidence type="ECO:0000256" key="4">
    <source>
        <dbReference type="ARBA" id="ARBA00022475"/>
    </source>
</evidence>
<evidence type="ECO:0000256" key="5">
    <source>
        <dbReference type="ARBA" id="ARBA00022692"/>
    </source>
</evidence>
<dbReference type="RefSeq" id="WP_007554931.1">
    <property type="nucleotide sequence ID" value="NZ_AENT01000024.1"/>
</dbReference>
<feature type="transmembrane region" description="Helical" evidence="8">
    <location>
        <begin position="384"/>
        <end position="408"/>
    </location>
</feature>
<feature type="transmembrane region" description="Helical" evidence="8">
    <location>
        <begin position="213"/>
        <end position="230"/>
    </location>
</feature>
<evidence type="ECO:0000256" key="7">
    <source>
        <dbReference type="ARBA" id="ARBA00023136"/>
    </source>
</evidence>
<keyword evidence="3 8" id="KW-0813">Transport</keyword>
<dbReference type="PANTHER" id="PTHR30330">
    <property type="entry name" value="AGSS FAMILY TRANSPORTER, SODIUM-ALANINE"/>
    <property type="match status" value="1"/>
</dbReference>
<keyword evidence="6 8" id="KW-1133">Transmembrane helix</keyword>
<dbReference type="eggNOG" id="COG1115">
    <property type="taxonomic scope" value="Bacteria"/>
</dbReference>
<dbReference type="PANTHER" id="PTHR30330:SF1">
    <property type="entry name" value="AMINO-ACID CARRIER PROTEIN ALST"/>
    <property type="match status" value="1"/>
</dbReference>
<feature type="transmembrane region" description="Helical" evidence="8">
    <location>
        <begin position="269"/>
        <end position="293"/>
    </location>
</feature>
<dbReference type="Pfam" id="PF01235">
    <property type="entry name" value="Na_Ala_symp"/>
    <property type="match status" value="1"/>
</dbReference>
<evidence type="ECO:0000256" key="6">
    <source>
        <dbReference type="ARBA" id="ARBA00022989"/>
    </source>
</evidence>
<evidence type="ECO:0000256" key="3">
    <source>
        <dbReference type="ARBA" id="ARBA00022448"/>
    </source>
</evidence>
<feature type="transmembrane region" description="Helical" evidence="8">
    <location>
        <begin position="242"/>
        <end position="263"/>
    </location>
</feature>
<dbReference type="EMBL" id="AENT01000024">
    <property type="protein sequence ID" value="EFR42635.1"/>
    <property type="molecule type" value="Genomic_DNA"/>
</dbReference>
<dbReference type="GO" id="GO:0005283">
    <property type="term" value="F:amino acid:sodium symporter activity"/>
    <property type="evidence" value="ECO:0007669"/>
    <property type="project" value="InterPro"/>
</dbReference>
<feature type="transmembrane region" description="Helical" evidence="8">
    <location>
        <begin position="82"/>
        <end position="99"/>
    </location>
</feature>
<keyword evidence="4 8" id="KW-1003">Cell membrane</keyword>